<name>A0A0G4ESC1_VITBC</name>
<evidence type="ECO:0000313" key="3">
    <source>
        <dbReference type="Proteomes" id="UP000041254"/>
    </source>
</evidence>
<accession>A0A0G4ESC1</accession>
<keyword evidence="3" id="KW-1185">Reference proteome</keyword>
<feature type="region of interest" description="Disordered" evidence="1">
    <location>
        <begin position="299"/>
        <end position="318"/>
    </location>
</feature>
<dbReference type="InParanoid" id="A0A0G4ESC1"/>
<dbReference type="VEuPathDB" id="CryptoDB:Vbra_12845"/>
<dbReference type="Proteomes" id="UP000041254">
    <property type="component" value="Unassembled WGS sequence"/>
</dbReference>
<proteinExistence type="predicted"/>
<dbReference type="AlphaFoldDB" id="A0A0G4ESC1"/>
<organism evidence="2 3">
    <name type="scientific">Vitrella brassicaformis (strain CCMP3155)</name>
    <dbReference type="NCBI Taxonomy" id="1169540"/>
    <lineage>
        <taxon>Eukaryota</taxon>
        <taxon>Sar</taxon>
        <taxon>Alveolata</taxon>
        <taxon>Colpodellida</taxon>
        <taxon>Vitrellaceae</taxon>
        <taxon>Vitrella</taxon>
    </lineage>
</organism>
<dbReference type="PhylomeDB" id="A0A0G4ESC1"/>
<evidence type="ECO:0000256" key="1">
    <source>
        <dbReference type="SAM" id="MobiDB-lite"/>
    </source>
</evidence>
<evidence type="ECO:0000313" key="2">
    <source>
        <dbReference type="EMBL" id="CEM00576.1"/>
    </source>
</evidence>
<reference evidence="2 3" key="1">
    <citation type="submission" date="2014-11" db="EMBL/GenBank/DDBJ databases">
        <authorList>
            <person name="Zhu J."/>
            <person name="Qi W."/>
            <person name="Song R."/>
        </authorList>
    </citation>
    <scope>NUCLEOTIDE SEQUENCE [LARGE SCALE GENOMIC DNA]</scope>
</reference>
<gene>
    <name evidence="2" type="ORF">Vbra_12845</name>
</gene>
<sequence>MELSAEKFTIAALLLGMLLLMGIQTMNFHRQMDKLEDTVRRLQRQGPPTAVAAGGRLRALQVADEEARNDTFAAIASEWSTTDYGVLRFDDTIISTKEYLEGIDLFDLLTIDLHDLYKLEGLVVSFGNGSRFEAMQKLAQVFRDYDAPMIEIYFQSGDRIVVGKEGAAFFDKSDLRTPQALFEGPEMPDGTTGPELIDILNGTYQAMQKELFDLFTIDVDLDEVEGNGANRRNLQYLGARSYNLANGRPGSVFDTGLARLAKTIDLTQGARLEARGNSGRCVEAADYCFRKNVPYRYDRPEPTNAGPEVNYVAEGNTR</sequence>
<protein>
    <submittedName>
        <fullName evidence="2">Uncharacterized protein</fullName>
    </submittedName>
</protein>
<dbReference type="EMBL" id="CDMY01000295">
    <property type="protein sequence ID" value="CEM00576.1"/>
    <property type="molecule type" value="Genomic_DNA"/>
</dbReference>